<feature type="domain" description="RNA polymerase sigma factor 70 region 4 type 2" evidence="6">
    <location>
        <begin position="126"/>
        <end position="174"/>
    </location>
</feature>
<evidence type="ECO:0000256" key="1">
    <source>
        <dbReference type="ARBA" id="ARBA00010641"/>
    </source>
</evidence>
<organism evidence="7 8">
    <name type="scientific">Chitinophaga eiseniae</name>
    <dbReference type="NCBI Taxonomy" id="634771"/>
    <lineage>
        <taxon>Bacteria</taxon>
        <taxon>Pseudomonadati</taxon>
        <taxon>Bacteroidota</taxon>
        <taxon>Chitinophagia</taxon>
        <taxon>Chitinophagales</taxon>
        <taxon>Chitinophagaceae</taxon>
        <taxon>Chitinophaga</taxon>
    </lineage>
</organism>
<dbReference type="InterPro" id="IPR013324">
    <property type="entry name" value="RNA_pol_sigma_r3/r4-like"/>
</dbReference>
<dbReference type="Pfam" id="PF04542">
    <property type="entry name" value="Sigma70_r2"/>
    <property type="match status" value="1"/>
</dbReference>
<protein>
    <submittedName>
        <fullName evidence="7">RNA polymerase sigma-70 factor, ECF subfamily</fullName>
    </submittedName>
</protein>
<dbReference type="EMBL" id="FUWZ01000001">
    <property type="protein sequence ID" value="SJZ39475.1"/>
    <property type="molecule type" value="Genomic_DNA"/>
</dbReference>
<dbReference type="SUPFAM" id="SSF88946">
    <property type="entry name" value="Sigma2 domain of RNA polymerase sigma factors"/>
    <property type="match status" value="1"/>
</dbReference>
<dbReference type="InterPro" id="IPR036388">
    <property type="entry name" value="WH-like_DNA-bd_sf"/>
</dbReference>
<keyword evidence="4" id="KW-0804">Transcription</keyword>
<keyword evidence="2" id="KW-0805">Transcription regulation</keyword>
<dbReference type="Proteomes" id="UP000190367">
    <property type="component" value="Unassembled WGS sequence"/>
</dbReference>
<dbReference type="AlphaFoldDB" id="A0A1T4KAX5"/>
<evidence type="ECO:0000256" key="2">
    <source>
        <dbReference type="ARBA" id="ARBA00023015"/>
    </source>
</evidence>
<name>A0A1T4KAX5_9BACT</name>
<keyword evidence="3" id="KW-0731">Sigma factor</keyword>
<proteinExistence type="inferred from homology"/>
<dbReference type="PANTHER" id="PTHR43133">
    <property type="entry name" value="RNA POLYMERASE ECF-TYPE SIGMA FACTO"/>
    <property type="match status" value="1"/>
</dbReference>
<feature type="domain" description="RNA polymerase sigma-70 region 2" evidence="5">
    <location>
        <begin position="25"/>
        <end position="90"/>
    </location>
</feature>
<dbReference type="Pfam" id="PF08281">
    <property type="entry name" value="Sigma70_r4_2"/>
    <property type="match status" value="1"/>
</dbReference>
<dbReference type="GO" id="GO:0006352">
    <property type="term" value="P:DNA-templated transcription initiation"/>
    <property type="evidence" value="ECO:0007669"/>
    <property type="project" value="InterPro"/>
</dbReference>
<evidence type="ECO:0000313" key="7">
    <source>
        <dbReference type="EMBL" id="SJZ39475.1"/>
    </source>
</evidence>
<evidence type="ECO:0000259" key="5">
    <source>
        <dbReference type="Pfam" id="PF04542"/>
    </source>
</evidence>
<dbReference type="InterPro" id="IPR014284">
    <property type="entry name" value="RNA_pol_sigma-70_dom"/>
</dbReference>
<dbReference type="PANTHER" id="PTHR43133:SF46">
    <property type="entry name" value="RNA POLYMERASE SIGMA-70 FACTOR ECF SUBFAMILY"/>
    <property type="match status" value="1"/>
</dbReference>
<evidence type="ECO:0000256" key="3">
    <source>
        <dbReference type="ARBA" id="ARBA00023082"/>
    </source>
</evidence>
<sequence>MEKLTDHRLLLLIQQGNHTAFTAFVNRYWEEVYTYTKSRIRQGADAQDIVQDIFISCWNNRGHLHAGVNGRLTAYLYQAARYAIIDYFSRPGVTIYNDILLEAAADRQMENNAETQLYMKELEHHIRQEVDQLPERLKTPYLLSREGNLSLKDIALQMSLSEQTVKNNITLALRILRTRLHGNEHYLSTLLLLLAIPSYNNLIIP</sequence>
<reference evidence="8" key="1">
    <citation type="submission" date="2017-02" db="EMBL/GenBank/DDBJ databases">
        <authorList>
            <person name="Varghese N."/>
            <person name="Submissions S."/>
        </authorList>
    </citation>
    <scope>NUCLEOTIDE SEQUENCE [LARGE SCALE GENOMIC DNA]</scope>
    <source>
        <strain evidence="8">DSM 22224</strain>
    </source>
</reference>
<evidence type="ECO:0000259" key="6">
    <source>
        <dbReference type="Pfam" id="PF08281"/>
    </source>
</evidence>
<comment type="similarity">
    <text evidence="1">Belongs to the sigma-70 factor family. ECF subfamily.</text>
</comment>
<dbReference type="InterPro" id="IPR039425">
    <property type="entry name" value="RNA_pol_sigma-70-like"/>
</dbReference>
<dbReference type="SUPFAM" id="SSF88659">
    <property type="entry name" value="Sigma3 and sigma4 domains of RNA polymerase sigma factors"/>
    <property type="match status" value="1"/>
</dbReference>
<dbReference type="GO" id="GO:0003677">
    <property type="term" value="F:DNA binding"/>
    <property type="evidence" value="ECO:0007669"/>
    <property type="project" value="InterPro"/>
</dbReference>
<dbReference type="InterPro" id="IPR013249">
    <property type="entry name" value="RNA_pol_sigma70_r4_t2"/>
</dbReference>
<dbReference type="RefSeq" id="WP_143312705.1">
    <property type="nucleotide sequence ID" value="NZ_FUWZ01000001.1"/>
</dbReference>
<dbReference type="STRING" id="634771.SAMN04488128_10123"/>
<accession>A0A1T4KAX5</accession>
<evidence type="ECO:0000256" key="4">
    <source>
        <dbReference type="ARBA" id="ARBA00023163"/>
    </source>
</evidence>
<dbReference type="Gene3D" id="1.10.10.10">
    <property type="entry name" value="Winged helix-like DNA-binding domain superfamily/Winged helix DNA-binding domain"/>
    <property type="match status" value="1"/>
</dbReference>
<gene>
    <name evidence="7" type="ORF">SAMN04488128_10123</name>
</gene>
<dbReference type="InterPro" id="IPR013325">
    <property type="entry name" value="RNA_pol_sigma_r2"/>
</dbReference>
<dbReference type="InterPro" id="IPR007627">
    <property type="entry name" value="RNA_pol_sigma70_r2"/>
</dbReference>
<dbReference type="GO" id="GO:0016987">
    <property type="term" value="F:sigma factor activity"/>
    <property type="evidence" value="ECO:0007669"/>
    <property type="project" value="UniProtKB-KW"/>
</dbReference>
<dbReference type="Gene3D" id="1.10.1740.10">
    <property type="match status" value="1"/>
</dbReference>
<dbReference type="OrthoDB" id="659948at2"/>
<evidence type="ECO:0000313" key="8">
    <source>
        <dbReference type="Proteomes" id="UP000190367"/>
    </source>
</evidence>
<keyword evidence="8" id="KW-1185">Reference proteome</keyword>
<dbReference type="NCBIfam" id="TIGR02937">
    <property type="entry name" value="sigma70-ECF"/>
    <property type="match status" value="1"/>
</dbReference>